<name>A0ABP1B235_9BRYO</name>
<accession>A0ABP1B235</accession>
<dbReference type="InterPro" id="IPR001969">
    <property type="entry name" value="Aspartic_peptidase_AS"/>
</dbReference>
<dbReference type="InterPro" id="IPR001995">
    <property type="entry name" value="Peptidase_A2_cat"/>
</dbReference>
<evidence type="ECO:0000313" key="3">
    <source>
        <dbReference type="EMBL" id="CAK9868877.1"/>
    </source>
</evidence>
<evidence type="ECO:0000313" key="4">
    <source>
        <dbReference type="Proteomes" id="UP001497522"/>
    </source>
</evidence>
<reference evidence="3" key="1">
    <citation type="submission" date="2024-03" db="EMBL/GenBank/DDBJ databases">
        <authorList>
            <consortium name="ELIXIR-Norway"/>
            <consortium name="Elixir Norway"/>
        </authorList>
    </citation>
    <scope>NUCLEOTIDE SEQUENCE</scope>
</reference>
<dbReference type="EMBL" id="OZ023719">
    <property type="protein sequence ID" value="CAK9868877.1"/>
    <property type="molecule type" value="Genomic_DNA"/>
</dbReference>
<protein>
    <recommendedName>
        <fullName evidence="2">Peptidase A2 domain-containing protein</fullName>
    </recommendedName>
</protein>
<proteinExistence type="predicted"/>
<dbReference type="Proteomes" id="UP001497522">
    <property type="component" value="Chromosome 18"/>
</dbReference>
<feature type="domain" description="Peptidase A2" evidence="2">
    <location>
        <begin position="185"/>
        <end position="198"/>
    </location>
</feature>
<gene>
    <name evidence="3" type="ORF">CSSPJE1EN2_LOCUS11792</name>
</gene>
<evidence type="ECO:0000256" key="1">
    <source>
        <dbReference type="ARBA" id="ARBA00022801"/>
    </source>
</evidence>
<evidence type="ECO:0000259" key="2">
    <source>
        <dbReference type="PROSITE" id="PS50175"/>
    </source>
</evidence>
<dbReference type="Pfam" id="PF13975">
    <property type="entry name" value="gag-asp_proteas"/>
    <property type="match status" value="1"/>
</dbReference>
<dbReference type="SUPFAM" id="SSF50630">
    <property type="entry name" value="Acid proteases"/>
    <property type="match status" value="1"/>
</dbReference>
<dbReference type="Gene3D" id="2.40.70.10">
    <property type="entry name" value="Acid Proteases"/>
    <property type="match status" value="1"/>
</dbReference>
<sequence>MCGEDVHRHRRAGLGHSEERCWKRPKGVKSHSGAANFLEMLLNDEEATLQQLNKLCGNESILSYTRVPRRRMPVEVAPAGTGPSSEAAGEDTWMNQENSIRSKILSHFIKGKVSMTPMETMLMIPGELEHLENLVKVARNKKDAEAVNNKVSMVLAAPTLRRICINKTQRRKTLHLSVEVNNYLVEGLVDTGASMSVMAATVVRELRLMHLVSGFETYKTASGVVTQALGQIDEVPVKKMNSATMVQEVVTVMANTHRNGKLDAIVRQPSLCEHNATRQTDACVSDSDSNTDEDRVGGLQLEELVTDESEFGNTELEDLVL</sequence>
<dbReference type="PROSITE" id="PS50175">
    <property type="entry name" value="ASP_PROT_RETROV"/>
    <property type="match status" value="1"/>
</dbReference>
<organism evidence="3 4">
    <name type="scientific">Sphagnum jensenii</name>
    <dbReference type="NCBI Taxonomy" id="128206"/>
    <lineage>
        <taxon>Eukaryota</taxon>
        <taxon>Viridiplantae</taxon>
        <taxon>Streptophyta</taxon>
        <taxon>Embryophyta</taxon>
        <taxon>Bryophyta</taxon>
        <taxon>Sphagnophytina</taxon>
        <taxon>Sphagnopsida</taxon>
        <taxon>Sphagnales</taxon>
        <taxon>Sphagnaceae</taxon>
        <taxon>Sphagnum</taxon>
    </lineage>
</organism>
<keyword evidence="1" id="KW-0378">Hydrolase</keyword>
<dbReference type="PROSITE" id="PS00141">
    <property type="entry name" value="ASP_PROTEASE"/>
    <property type="match status" value="1"/>
</dbReference>
<keyword evidence="4" id="KW-1185">Reference proteome</keyword>
<dbReference type="InterPro" id="IPR021109">
    <property type="entry name" value="Peptidase_aspartic_dom_sf"/>
</dbReference>